<feature type="domain" description="SpaA-like prealbumin fold" evidence="9">
    <location>
        <begin position="1099"/>
        <end position="1179"/>
    </location>
</feature>
<name>A0A9Q8Y3S0_9LACT</name>
<keyword evidence="6" id="KW-1133">Transmembrane helix</keyword>
<sequence>MNLKKKKELQKDLMESKVTHFSKRKRGKTWVYGSMIVFTLLGTALQSSGVLVQAMGQATPDSNIMQDVKAKSSDSEATPIVGEDKNLDNTKMIQQNSKISKLELPSLNNSARALSNGTISVHTDNPYAFDAAGKSLAYLQKEHPGTNNPWLTYPLTNTGAISDGNAPGRVYCLDEASPLNPGASATTSDTGSGSVGANWATLKPLQRAQLQWIGWLSFNNTKASAATDDAMYFAAQMIIWDIANGDGFPASASASENHPANDFTQNLNGGHQSYQAIMDDMDYLIDQYNSSIKLPKFAQSEKTIILGQTAKFSDSNGVLHNYNKITATNGANATVSGNMLSVKPTKAGVSTITLDNGGISEDGPNANKGGVQVWFTNNTDGTPGQNVLYSANHPQANVKVKVNAIPAASIKITKKDSDSGKIIPGTKFILLNKEGKQVTKDADGKALPNGGEFTTGADGTITINNLMADPENLAGGEAQTPATIRETYVPAPYTLSNNLVVVVNPDGTAKKPSTDLPIKVVPGTTASNPTGVTFSDKKQVQAIKVEKTNSLSGNTNITDNYSLAGATFEIKDKTKGTVVGNLVTDKNGLADMASSQYVELLNQMEVDDTYTIQEVQAPSGLAITWNDGKPKEFTLKYSGDDSQLVNPDTPQTDAVDIPVLGNVILQKVDSSTEDGKSSGKQLLKDQEYTFFYAKDVKLDGKVIHKAGDTVQVSDGYDKQPITVKTGTLTESKELVVKTDGNGKIEVDNLPVGDYYAQETHATNDYTKNPKHYPFSITWGGSETTNTTVVDTETVTDTPQLQDISIQKAGKLNGTDLLNDAYSLAGNIFEIKDVTRGTTVGTITTDAKGLATTVGSKLTAKMYVGDTYTVQEIKSGDGMALTWNDGKPQEFTLDYDEDAANQPILINPTIKDETGKNTNQEDLVDAALVKQDDDTKSDETQGNARLQGAVYTLFYAHDIKDAKGKVLHKKGEPVGTKDGFKALPIAVVNGKLIGEKYLSLQMADGVNKDAVKNLPVTGDTGDKGYYWQEVKVTDDGKQTNGAPYGYSQDTTKHYVVSGQHDTDGKSNVNTIVSNLTVSDKVLRWSMEFDKVQDVNGSLVGLNGAKFKLTPVDKNTKDNHINDFGSNGESTSGSAEGFDGYMVNGMVVFKNIAIGNYYLDEVEAPNGLKKINRILVQVKPDTSDQGAPESYTVTMTDTVTHQELFKTTVKAEDLTDGKNTMFKVNMGLFTDKQMHVDIKTKAHTEDKNQEINGPERGKGTKMYDNVDLKGDVEKGQKLHAFLHRIVTDDKGKESDKIIKTLSFDVDDQAVKDKMAHIETTIDTTNDTDKVRYVWTEELRTKDDTLVIGDHKDLNNEDQTITNKKPTIKTKAHTKNNDQIIDKDEKGSTTEMYDVIDLTDASKDQMMHAYLHRVQPDGAGKVKEDKIIKTIDFKIDDATAKAQMKQVEAEIDTSKDDDKTYYVWTEELNTPDDSSTIADHKDINNKDQTISYKPITPTPHGPNDTPDSVIHLPETGTKNYNVIGLVGVLLTFALGLVGVLNRKSIAKYFKKK</sequence>
<dbReference type="InterPro" id="IPR013783">
    <property type="entry name" value="Ig-like_fold"/>
</dbReference>
<dbReference type="Pfam" id="PF18202">
    <property type="entry name" value="TQ"/>
    <property type="match status" value="2"/>
</dbReference>
<dbReference type="Gene3D" id="2.60.40.10">
    <property type="entry name" value="Immunoglobulins"/>
    <property type="match status" value="5"/>
</dbReference>
<feature type="domain" description="Thioester" evidence="8">
    <location>
        <begin position="169"/>
        <end position="289"/>
    </location>
</feature>
<reference evidence="11" key="1">
    <citation type="journal article" date="2022" name="Front. Microbiol.">
        <title>Feed Insects as a Reservoir of Granadaene-Producing Lactococci.</title>
        <authorList>
            <person name="Neuzil-Bunesova V."/>
            <person name="Ramirez Garcia A."/>
            <person name="Modrackova N."/>
            <person name="Makovska M."/>
            <person name="Sabolova M."/>
            <person name="Sproer C."/>
            <person name="Bunk B."/>
            <person name="Blom J."/>
            <person name="Schwab C."/>
        </authorList>
    </citation>
    <scope>NUCLEOTIDE SEQUENCE</scope>
    <source>
        <strain evidence="11">I4/6O</strain>
    </source>
</reference>
<protein>
    <submittedName>
        <fullName evidence="11">Cys-Gln thioester bond-forming surface protein</fullName>
    </submittedName>
</protein>
<evidence type="ECO:0000259" key="10">
    <source>
        <dbReference type="Pfam" id="PF18202"/>
    </source>
</evidence>
<proteinExistence type="inferred from homology"/>
<gene>
    <name evidence="11" type="ORF">LMK00_04385</name>
</gene>
<keyword evidence="2" id="KW-0134">Cell wall</keyword>
<dbReference type="InterPro" id="IPR019931">
    <property type="entry name" value="LPXTG_anchor"/>
</dbReference>
<evidence type="ECO:0000256" key="6">
    <source>
        <dbReference type="SAM" id="Phobius"/>
    </source>
</evidence>
<feature type="transmembrane region" description="Helical" evidence="6">
    <location>
        <begin position="1517"/>
        <end position="1538"/>
    </location>
</feature>
<dbReference type="Proteomes" id="UP001056730">
    <property type="component" value="Chromosome"/>
</dbReference>
<evidence type="ECO:0000259" key="9">
    <source>
        <dbReference type="Pfam" id="PF17802"/>
    </source>
</evidence>
<dbReference type="Pfam" id="PF17802">
    <property type="entry name" value="SpaA"/>
    <property type="match status" value="4"/>
</dbReference>
<dbReference type="RefSeq" id="WP_252170361.1">
    <property type="nucleotide sequence ID" value="NZ_CP086395.1"/>
</dbReference>
<dbReference type="EMBL" id="CP086395">
    <property type="protein sequence ID" value="USJ21246.1"/>
    <property type="molecule type" value="Genomic_DNA"/>
</dbReference>
<evidence type="ECO:0000259" key="7">
    <source>
        <dbReference type="Pfam" id="PF00746"/>
    </source>
</evidence>
<dbReference type="Pfam" id="PF00746">
    <property type="entry name" value="Gram_pos_anchor"/>
    <property type="match status" value="1"/>
</dbReference>
<feature type="domain" description="T-Q ester bond containing" evidence="10">
    <location>
        <begin position="1236"/>
        <end position="1359"/>
    </location>
</feature>
<keyword evidence="5" id="KW-0572">Peptidoglycan-anchor</keyword>
<feature type="domain" description="SpaA-like prealbumin fold" evidence="9">
    <location>
        <begin position="556"/>
        <end position="639"/>
    </location>
</feature>
<evidence type="ECO:0000256" key="3">
    <source>
        <dbReference type="ARBA" id="ARBA00022525"/>
    </source>
</evidence>
<dbReference type="PANTHER" id="PTHR36108:SF13">
    <property type="entry name" value="COLOSSIN-B-RELATED"/>
    <property type="match status" value="1"/>
</dbReference>
<keyword evidence="4" id="KW-0732">Signal</keyword>
<evidence type="ECO:0000259" key="8">
    <source>
        <dbReference type="Pfam" id="PF08341"/>
    </source>
</evidence>
<dbReference type="InterPro" id="IPR013552">
    <property type="entry name" value="Thioester_dom"/>
</dbReference>
<organism evidence="11 12">
    <name type="scientific">Lactococcus formosensis</name>
    <dbReference type="NCBI Taxonomy" id="1281486"/>
    <lineage>
        <taxon>Bacteria</taxon>
        <taxon>Bacillati</taxon>
        <taxon>Bacillota</taxon>
        <taxon>Bacilli</taxon>
        <taxon>Lactobacillales</taxon>
        <taxon>Streptococcaceae</taxon>
        <taxon>Lactococcus</taxon>
    </lineage>
</organism>
<evidence type="ECO:0000256" key="4">
    <source>
        <dbReference type="ARBA" id="ARBA00022729"/>
    </source>
</evidence>
<dbReference type="InterPro" id="IPR041033">
    <property type="entry name" value="SpaA_PFL_dom_1"/>
</dbReference>
<evidence type="ECO:0000256" key="5">
    <source>
        <dbReference type="ARBA" id="ARBA00023088"/>
    </source>
</evidence>
<feature type="domain" description="Gram-positive cocci surface proteins LPxTG" evidence="7">
    <location>
        <begin position="1505"/>
        <end position="1541"/>
    </location>
</feature>
<feature type="domain" description="T-Q ester bond containing" evidence="10">
    <location>
        <begin position="1363"/>
        <end position="1488"/>
    </location>
</feature>
<feature type="domain" description="SpaA-like prealbumin fold" evidence="9">
    <location>
        <begin position="729"/>
        <end position="784"/>
    </location>
</feature>
<dbReference type="Pfam" id="PF08341">
    <property type="entry name" value="TED"/>
    <property type="match status" value="1"/>
</dbReference>
<dbReference type="NCBIfam" id="TIGR01167">
    <property type="entry name" value="LPXTG_anchor"/>
    <property type="match status" value="1"/>
</dbReference>
<keyword evidence="6" id="KW-0812">Transmembrane</keyword>
<dbReference type="KEGG" id="lfo:LMK00_04385"/>
<feature type="domain" description="SpaA-like prealbumin fold" evidence="9">
    <location>
        <begin position="409"/>
        <end position="509"/>
    </location>
</feature>
<keyword evidence="6" id="KW-0472">Membrane</keyword>
<accession>A0A9Q8Y3S0</accession>
<dbReference type="InterPro" id="IPR041100">
    <property type="entry name" value="TQ"/>
</dbReference>
<comment type="similarity">
    <text evidence="1">Belongs to the serine-aspartate repeat-containing protein (SDr) family.</text>
</comment>
<evidence type="ECO:0000256" key="2">
    <source>
        <dbReference type="ARBA" id="ARBA00022512"/>
    </source>
</evidence>
<evidence type="ECO:0000256" key="1">
    <source>
        <dbReference type="ARBA" id="ARBA00007257"/>
    </source>
</evidence>
<dbReference type="PANTHER" id="PTHR36108">
    <property type="entry name" value="COLOSSIN-B-RELATED"/>
    <property type="match status" value="1"/>
</dbReference>
<keyword evidence="3" id="KW-0964">Secreted</keyword>
<evidence type="ECO:0000313" key="12">
    <source>
        <dbReference type="Proteomes" id="UP001056730"/>
    </source>
</evidence>
<evidence type="ECO:0000313" key="11">
    <source>
        <dbReference type="EMBL" id="USJ21246.1"/>
    </source>
</evidence>